<accession>A0ABX1WXV7</accession>
<sequence>MYDDRWTPTNTNASRPAANNSSDYVYRSDLMVSDGSYMRIKQIQLGYSLPKAMIEKAGIDRARVFVSLDDFFTFTDYEGLDPEAGSSNNTRQGVDRGLYPIAGKVIFGVSVNF</sequence>
<feature type="region of interest" description="Disordered" evidence="1">
    <location>
        <begin position="1"/>
        <end position="21"/>
    </location>
</feature>
<name>A0ABX1WXV7_9BACT</name>
<comment type="caution">
    <text evidence="2">The sequence shown here is derived from an EMBL/GenBank/DDBJ whole genome shotgun (WGS) entry which is preliminary data.</text>
</comment>
<dbReference type="RefSeq" id="WP_171595999.1">
    <property type="nucleotide sequence ID" value="NZ_RZNH01000021.1"/>
</dbReference>
<evidence type="ECO:0000313" key="2">
    <source>
        <dbReference type="EMBL" id="NOU60728.1"/>
    </source>
</evidence>
<protein>
    <recommendedName>
        <fullName evidence="4">TonB-dependent receptor</fullName>
    </recommendedName>
</protein>
<dbReference type="Proteomes" id="UP000732105">
    <property type="component" value="Unassembled WGS sequence"/>
</dbReference>
<organism evidence="2 3">
    <name type="scientific">Marinifilum caeruleilacunae</name>
    <dbReference type="NCBI Taxonomy" id="2499076"/>
    <lineage>
        <taxon>Bacteria</taxon>
        <taxon>Pseudomonadati</taxon>
        <taxon>Bacteroidota</taxon>
        <taxon>Bacteroidia</taxon>
        <taxon>Marinilabiliales</taxon>
        <taxon>Marinifilaceae</taxon>
    </lineage>
</organism>
<evidence type="ECO:0000256" key="1">
    <source>
        <dbReference type="SAM" id="MobiDB-lite"/>
    </source>
</evidence>
<keyword evidence="3" id="KW-1185">Reference proteome</keyword>
<reference evidence="2 3" key="1">
    <citation type="submission" date="2018-12" db="EMBL/GenBank/DDBJ databases">
        <title>Marinifilum JC070 sp. nov., a marine bacterium isolated from Yongle Blue Hole in the South China Sea.</title>
        <authorList>
            <person name="Fu T."/>
        </authorList>
    </citation>
    <scope>NUCLEOTIDE SEQUENCE [LARGE SCALE GENOMIC DNA]</scope>
    <source>
        <strain evidence="2 3">JC070</strain>
    </source>
</reference>
<feature type="compositionally biased region" description="Polar residues" evidence="1">
    <location>
        <begin position="7"/>
        <end position="21"/>
    </location>
</feature>
<proteinExistence type="predicted"/>
<dbReference type="EMBL" id="RZNH01000021">
    <property type="protein sequence ID" value="NOU60728.1"/>
    <property type="molecule type" value="Genomic_DNA"/>
</dbReference>
<evidence type="ECO:0008006" key="4">
    <source>
        <dbReference type="Google" id="ProtNLM"/>
    </source>
</evidence>
<gene>
    <name evidence="2" type="ORF">ELS83_12965</name>
</gene>
<evidence type="ECO:0000313" key="3">
    <source>
        <dbReference type="Proteomes" id="UP000732105"/>
    </source>
</evidence>